<dbReference type="InterPro" id="IPR001611">
    <property type="entry name" value="Leu-rich_rpt"/>
</dbReference>
<dbReference type="InterPro" id="IPR050216">
    <property type="entry name" value="LRR_domain-containing"/>
</dbReference>
<sequence length="412" mass="45981">MHTLEQLKSGQLKGIKHLKLSADLTEFPLEILELADSLEVLDLYGNQLSSLPDELSQLTNLRIIFASNNLFTHLPDVLGTLPKLEMVGFKSNQIKTVSEQSLPAQLRWLILTDNAIEVLPHSLGERSRLQKLALAGNKIRVLPESMANLSNLELVRLSANQLTEFPEFLIKLPKLAWLAFAGNPFCKHPSSLDSVPAVSSKYYSLNQVLGQGASGVISHANWLNRDFDFPQEVAVKVFKGEVTSDGYPHDELEACLQAGHHSNLVKSIAQVDEENYLALVMELIPSNYYNLGLPPTLESCTRDTFNEGFELSIAQINSITEQMIDVFEHLHANKVCHGDLYAHNTLVNEQGQMISGDFGAATIYGYLTEEQQQGIRQIEARALKYFIEDLLTVCVKQDQDSELYTKLANFEA</sequence>
<proteinExistence type="predicted"/>
<dbReference type="PROSITE" id="PS50011">
    <property type="entry name" value="PROTEIN_KINASE_DOM"/>
    <property type="match status" value="1"/>
</dbReference>
<dbReference type="Pfam" id="PF00560">
    <property type="entry name" value="LRR_1"/>
    <property type="match status" value="1"/>
</dbReference>
<keyword evidence="2" id="KW-0677">Repeat</keyword>
<dbReference type="PROSITE" id="PS51450">
    <property type="entry name" value="LRR"/>
    <property type="match status" value="1"/>
</dbReference>
<dbReference type="SMART" id="SM00369">
    <property type="entry name" value="LRR_TYP"/>
    <property type="match status" value="5"/>
</dbReference>
<evidence type="ECO:0000256" key="1">
    <source>
        <dbReference type="ARBA" id="ARBA00022614"/>
    </source>
</evidence>
<dbReference type="PANTHER" id="PTHR48051:SF1">
    <property type="entry name" value="RAS SUPPRESSOR PROTEIN 1"/>
    <property type="match status" value="1"/>
</dbReference>
<dbReference type="SUPFAM" id="SSF52058">
    <property type="entry name" value="L domain-like"/>
    <property type="match status" value="1"/>
</dbReference>
<reference evidence="6" key="1">
    <citation type="submission" date="2016-06" db="EMBL/GenBank/DDBJ databases">
        <authorList>
            <person name="Rodrigo-Torres Lidia"/>
            <person name="Arahal R.David."/>
        </authorList>
    </citation>
    <scope>NUCLEOTIDE SEQUENCE [LARGE SCALE GENOMIC DNA]</scope>
    <source>
        <strain evidence="6">CECT 7223</strain>
    </source>
</reference>
<dbReference type="EC" id="6.3.2.-" evidence="5"/>
<evidence type="ECO:0000313" key="5">
    <source>
        <dbReference type="EMBL" id="SBS68164.1"/>
    </source>
</evidence>
<dbReference type="AlphaFoldDB" id="A0A1C3J3B0"/>
<dbReference type="PANTHER" id="PTHR48051">
    <property type="match status" value="1"/>
</dbReference>
<evidence type="ECO:0000313" key="6">
    <source>
        <dbReference type="Proteomes" id="UP000092876"/>
    </source>
</evidence>
<dbReference type="Gene3D" id="1.10.510.10">
    <property type="entry name" value="Transferase(Phosphotransferase) domain 1"/>
    <property type="match status" value="1"/>
</dbReference>
<evidence type="ECO:0000259" key="4">
    <source>
        <dbReference type="PROSITE" id="PS50011"/>
    </source>
</evidence>
<keyword evidence="3" id="KW-0547">Nucleotide-binding</keyword>
<dbReference type="SMART" id="SM00364">
    <property type="entry name" value="LRR_BAC"/>
    <property type="match status" value="5"/>
</dbReference>
<organism evidence="5 6">
    <name type="scientific">Vibrio atlanticus</name>
    <dbReference type="NCBI Taxonomy" id="693153"/>
    <lineage>
        <taxon>Bacteria</taxon>
        <taxon>Pseudomonadati</taxon>
        <taxon>Pseudomonadota</taxon>
        <taxon>Gammaproteobacteria</taxon>
        <taxon>Vibrionales</taxon>
        <taxon>Vibrionaceae</taxon>
        <taxon>Vibrio</taxon>
    </lineage>
</organism>
<feature type="binding site" evidence="3">
    <location>
        <position position="236"/>
    </location>
    <ligand>
        <name>ATP</name>
        <dbReference type="ChEBI" id="CHEBI:30616"/>
    </ligand>
</feature>
<dbReference type="InterPro" id="IPR032675">
    <property type="entry name" value="LRR_dom_sf"/>
</dbReference>
<dbReference type="GO" id="GO:0004672">
    <property type="term" value="F:protein kinase activity"/>
    <property type="evidence" value="ECO:0007669"/>
    <property type="project" value="InterPro"/>
</dbReference>
<feature type="domain" description="Protein kinase" evidence="4">
    <location>
        <begin position="203"/>
        <end position="412"/>
    </location>
</feature>
<dbReference type="RefSeq" id="WP_065680262.1">
    <property type="nucleotide sequence ID" value="NZ_AP025460.1"/>
</dbReference>
<dbReference type="SUPFAM" id="SSF56112">
    <property type="entry name" value="Protein kinase-like (PK-like)"/>
    <property type="match status" value="1"/>
</dbReference>
<evidence type="ECO:0000256" key="2">
    <source>
        <dbReference type="ARBA" id="ARBA00022737"/>
    </source>
</evidence>
<gene>
    <name evidence="5" type="primary">sspH1</name>
    <name evidence="5" type="ORF">VAT7223_04067</name>
</gene>
<dbReference type="Gene3D" id="3.80.10.10">
    <property type="entry name" value="Ribonuclease Inhibitor"/>
    <property type="match status" value="2"/>
</dbReference>
<dbReference type="GO" id="GO:0005524">
    <property type="term" value="F:ATP binding"/>
    <property type="evidence" value="ECO:0007669"/>
    <property type="project" value="UniProtKB-UniRule"/>
</dbReference>
<dbReference type="GeneID" id="94232683"/>
<evidence type="ECO:0000256" key="3">
    <source>
        <dbReference type="PROSITE-ProRule" id="PRU10141"/>
    </source>
</evidence>
<dbReference type="GO" id="GO:0005737">
    <property type="term" value="C:cytoplasm"/>
    <property type="evidence" value="ECO:0007669"/>
    <property type="project" value="TreeGrafter"/>
</dbReference>
<name>A0A1C3J3B0_9VIBR</name>
<keyword evidence="3" id="KW-0067">ATP-binding</keyword>
<dbReference type="SMART" id="SM00220">
    <property type="entry name" value="S_TKc"/>
    <property type="match status" value="1"/>
</dbReference>
<dbReference type="PROSITE" id="PS00107">
    <property type="entry name" value="PROTEIN_KINASE_ATP"/>
    <property type="match status" value="1"/>
</dbReference>
<dbReference type="Pfam" id="PF13855">
    <property type="entry name" value="LRR_8"/>
    <property type="match status" value="1"/>
</dbReference>
<dbReference type="EMBL" id="FLQP01000089">
    <property type="protein sequence ID" value="SBS68164.1"/>
    <property type="molecule type" value="Genomic_DNA"/>
</dbReference>
<dbReference type="Proteomes" id="UP000092876">
    <property type="component" value="Unassembled WGS sequence"/>
</dbReference>
<dbReference type="InterPro" id="IPR011009">
    <property type="entry name" value="Kinase-like_dom_sf"/>
</dbReference>
<protein>
    <submittedName>
        <fullName evidence="5">E3 ubiquitin-protein ligase sspH1</fullName>
        <ecNumber evidence="5">6.3.2.-</ecNumber>
    </submittedName>
</protein>
<dbReference type="InterPro" id="IPR003591">
    <property type="entry name" value="Leu-rich_rpt_typical-subtyp"/>
</dbReference>
<dbReference type="InterPro" id="IPR017441">
    <property type="entry name" value="Protein_kinase_ATP_BS"/>
</dbReference>
<accession>A0A1C3J3B0</accession>
<dbReference type="Pfam" id="PF00069">
    <property type="entry name" value="Pkinase"/>
    <property type="match status" value="1"/>
</dbReference>
<dbReference type="Gene3D" id="3.30.200.20">
    <property type="entry name" value="Phosphorylase Kinase, domain 1"/>
    <property type="match status" value="1"/>
</dbReference>
<keyword evidence="1" id="KW-0433">Leucine-rich repeat</keyword>
<dbReference type="InterPro" id="IPR000719">
    <property type="entry name" value="Prot_kinase_dom"/>
</dbReference>